<dbReference type="AlphaFoldDB" id="A0AAE0JK23"/>
<reference evidence="2" key="2">
    <citation type="submission" date="2023-06" db="EMBL/GenBank/DDBJ databases">
        <authorList>
            <consortium name="Lawrence Berkeley National Laboratory"/>
            <person name="Haridas S."/>
            <person name="Hensen N."/>
            <person name="Bonometti L."/>
            <person name="Westerberg I."/>
            <person name="Brannstrom I.O."/>
            <person name="Guillou S."/>
            <person name="Cros-Aarteil S."/>
            <person name="Calhoun S."/>
            <person name="Kuo A."/>
            <person name="Mondo S."/>
            <person name="Pangilinan J."/>
            <person name="Riley R."/>
            <person name="Labutti K."/>
            <person name="Andreopoulos B."/>
            <person name="Lipzen A."/>
            <person name="Chen C."/>
            <person name="Yanf M."/>
            <person name="Daum C."/>
            <person name="Ng V."/>
            <person name="Clum A."/>
            <person name="Steindorff A."/>
            <person name="Ohm R."/>
            <person name="Martin F."/>
            <person name="Silar P."/>
            <person name="Natvig D."/>
            <person name="Lalanne C."/>
            <person name="Gautier V."/>
            <person name="Ament-Velasquez S.L."/>
            <person name="Kruys A."/>
            <person name="Hutchinson M.I."/>
            <person name="Powell A.J."/>
            <person name="Barry K."/>
            <person name="Miller A.N."/>
            <person name="Grigoriev I.V."/>
            <person name="Debuchy R."/>
            <person name="Gladieux P."/>
            <person name="Thoren M.H."/>
            <person name="Johannesson H."/>
        </authorList>
    </citation>
    <scope>NUCLEOTIDE SEQUENCE</scope>
    <source>
        <strain evidence="2">CBS 560.94</strain>
    </source>
</reference>
<accession>A0AAE0JK23</accession>
<proteinExistence type="predicted"/>
<gene>
    <name evidence="2" type="ORF">B0H65DRAFT_456839</name>
</gene>
<organism evidence="2 3">
    <name type="scientific">Neurospora tetraspora</name>
    <dbReference type="NCBI Taxonomy" id="94610"/>
    <lineage>
        <taxon>Eukaryota</taxon>
        <taxon>Fungi</taxon>
        <taxon>Dikarya</taxon>
        <taxon>Ascomycota</taxon>
        <taxon>Pezizomycotina</taxon>
        <taxon>Sordariomycetes</taxon>
        <taxon>Sordariomycetidae</taxon>
        <taxon>Sordariales</taxon>
        <taxon>Sordariaceae</taxon>
        <taxon>Neurospora</taxon>
    </lineage>
</organism>
<evidence type="ECO:0000313" key="3">
    <source>
        <dbReference type="Proteomes" id="UP001278500"/>
    </source>
</evidence>
<reference evidence="2" key="1">
    <citation type="journal article" date="2023" name="Mol. Phylogenet. Evol.">
        <title>Genome-scale phylogeny and comparative genomics of the fungal order Sordariales.</title>
        <authorList>
            <person name="Hensen N."/>
            <person name="Bonometti L."/>
            <person name="Westerberg I."/>
            <person name="Brannstrom I.O."/>
            <person name="Guillou S."/>
            <person name="Cros-Aarteil S."/>
            <person name="Calhoun S."/>
            <person name="Haridas S."/>
            <person name="Kuo A."/>
            <person name="Mondo S."/>
            <person name="Pangilinan J."/>
            <person name="Riley R."/>
            <person name="LaButti K."/>
            <person name="Andreopoulos B."/>
            <person name="Lipzen A."/>
            <person name="Chen C."/>
            <person name="Yan M."/>
            <person name="Daum C."/>
            <person name="Ng V."/>
            <person name="Clum A."/>
            <person name="Steindorff A."/>
            <person name="Ohm R.A."/>
            <person name="Martin F."/>
            <person name="Silar P."/>
            <person name="Natvig D.O."/>
            <person name="Lalanne C."/>
            <person name="Gautier V."/>
            <person name="Ament-Velasquez S.L."/>
            <person name="Kruys A."/>
            <person name="Hutchinson M.I."/>
            <person name="Powell A.J."/>
            <person name="Barry K."/>
            <person name="Miller A.N."/>
            <person name="Grigoriev I.V."/>
            <person name="Debuchy R."/>
            <person name="Gladieux P."/>
            <person name="Hiltunen Thoren M."/>
            <person name="Johannesson H."/>
        </authorList>
    </citation>
    <scope>NUCLEOTIDE SEQUENCE</scope>
    <source>
        <strain evidence="2">CBS 560.94</strain>
    </source>
</reference>
<feature type="compositionally biased region" description="Basic and acidic residues" evidence="1">
    <location>
        <begin position="581"/>
        <end position="594"/>
    </location>
</feature>
<dbReference type="RefSeq" id="XP_062684374.1">
    <property type="nucleotide sequence ID" value="XM_062826322.1"/>
</dbReference>
<comment type="caution">
    <text evidence="2">The sequence shown here is derived from an EMBL/GenBank/DDBJ whole genome shotgun (WGS) entry which is preliminary data.</text>
</comment>
<evidence type="ECO:0000313" key="2">
    <source>
        <dbReference type="EMBL" id="KAK3351079.1"/>
    </source>
</evidence>
<keyword evidence="3" id="KW-1185">Reference proteome</keyword>
<evidence type="ECO:0000256" key="1">
    <source>
        <dbReference type="SAM" id="MobiDB-lite"/>
    </source>
</evidence>
<dbReference type="Proteomes" id="UP001278500">
    <property type="component" value="Unassembled WGS sequence"/>
</dbReference>
<feature type="region of interest" description="Disordered" evidence="1">
    <location>
        <begin position="581"/>
        <end position="602"/>
    </location>
</feature>
<sequence length="602" mass="69268">MAHILSLDNGFLSLIVGQVAHHADHLSLRQTCRLFEALVSQYLFRQVAVSPIGNDLAKFLRVAYSPRLSQHVQELIWLELDCPIAEGNRLHWPFPPTSVRPGDHMVLCEKNGLFWHSYSPLDIPSEITNGRPYMVRDGLLPVFLEAIKRMPKLRTYTSVSIDFDTFHRRCGREITITRSRDLRSQRWPCACRSQLIPGQNAPANVIFLKGAELYVLPALGQKNAVRNRWLQLHWLGSSYFVYRPPQIPLQLAHVPPISEALVEFIFNIGRIDSPVGEPERRQRHLEMQHKLHACLANAQNLRTLRLTAFQRFPAAWPCAKKVRDHYFFDLLAGQAAGPNSGELYLPKLDCLSLESVSFSQAGLKKFIERHVHTLRILELFDCRLEFDTVKRLATLGLRLDKFEVTSVRLMIEDIRRMRDAQYQFFGGRWTTWRVFEFITPESLLRLINNNTTPEAEWAILEPTRFGRIPYQAHFNFLVTTEDVRESYRADWFNMPAGDIFEQHWQSLVQEGTGIDFRQPSHPEMVRCLGDEHGEGTYYPDDGAVIYPTGESPGYVPADLALLEKLKRRALELSLSPEHVEEVQSLMETRRREEGGSGNEGSY</sequence>
<dbReference type="GeneID" id="87863476"/>
<protein>
    <submittedName>
        <fullName evidence="2">Uncharacterized protein</fullName>
    </submittedName>
</protein>
<name>A0AAE0JK23_9PEZI</name>
<dbReference type="EMBL" id="JAUEPP010000002">
    <property type="protein sequence ID" value="KAK3351079.1"/>
    <property type="molecule type" value="Genomic_DNA"/>
</dbReference>